<evidence type="ECO:0000256" key="1">
    <source>
        <dbReference type="ARBA" id="ARBA00004196"/>
    </source>
</evidence>
<dbReference type="SUPFAM" id="SSF50974">
    <property type="entry name" value="Nitrous oxide reductase, N-terminal domain"/>
    <property type="match status" value="1"/>
</dbReference>
<dbReference type="AlphaFoldDB" id="A0AAJ5C1V5"/>
<dbReference type="GO" id="GO:0050304">
    <property type="term" value="F:nitrous-oxide reductase activity"/>
    <property type="evidence" value="ECO:0007669"/>
    <property type="project" value="UniProtKB-EC"/>
</dbReference>
<comment type="subcellular location">
    <subcellularLocation>
        <location evidence="1">Cell envelope</location>
    </subcellularLocation>
</comment>
<accession>A0AAJ5C1V5</accession>
<dbReference type="InterPro" id="IPR011045">
    <property type="entry name" value="N2O_reductase_N"/>
</dbReference>
<organism evidence="4 5">
    <name type="scientific">Sphingobacterium mizutaii</name>
    <dbReference type="NCBI Taxonomy" id="1010"/>
    <lineage>
        <taxon>Bacteria</taxon>
        <taxon>Pseudomonadati</taxon>
        <taxon>Bacteroidota</taxon>
        <taxon>Sphingobacteriia</taxon>
        <taxon>Sphingobacteriales</taxon>
        <taxon>Sphingobacteriaceae</taxon>
        <taxon>Sphingobacterium</taxon>
    </lineage>
</organism>
<dbReference type="KEGG" id="smiz:4412673_03627"/>
<dbReference type="SUPFAM" id="SSF49503">
    <property type="entry name" value="Cupredoxins"/>
    <property type="match status" value="1"/>
</dbReference>
<evidence type="ECO:0000313" key="5">
    <source>
        <dbReference type="Proteomes" id="UP000215355"/>
    </source>
</evidence>
<evidence type="ECO:0000313" key="4">
    <source>
        <dbReference type="EMBL" id="SNV60593.1"/>
    </source>
</evidence>
<keyword evidence="3" id="KW-0186">Copper</keyword>
<dbReference type="EC" id="1.7.2.4" evidence="4"/>
<reference evidence="4 5" key="1">
    <citation type="submission" date="2017-06" db="EMBL/GenBank/DDBJ databases">
        <authorList>
            <consortium name="Pathogen Informatics"/>
        </authorList>
    </citation>
    <scope>NUCLEOTIDE SEQUENCE [LARGE SCALE GENOMIC DNA]</scope>
    <source>
        <strain evidence="4 5">NCTC12149</strain>
    </source>
</reference>
<name>A0AAJ5C1V5_9SPHI</name>
<evidence type="ECO:0000256" key="2">
    <source>
        <dbReference type="ARBA" id="ARBA00022723"/>
    </source>
</evidence>
<dbReference type="InterPro" id="IPR026468">
    <property type="entry name" value="Nitrous_oxide_Rdtase_Sec-dep"/>
</dbReference>
<dbReference type="Gene3D" id="2.130.10.10">
    <property type="entry name" value="YVTN repeat-like/Quinoprotein amine dehydrogenase"/>
    <property type="match status" value="1"/>
</dbReference>
<dbReference type="PANTHER" id="PTHR42838">
    <property type="entry name" value="CYTOCHROME C OXIDASE SUBUNIT II"/>
    <property type="match status" value="1"/>
</dbReference>
<sequence>MEFKKYFLSGIAVATLLTSFQACKPKGAGEAVSGNAAEKTYVAPGKYDEFYNFVSGGFSGQMSVYGLPSGRLLRVIPVFSVDPEKGWGFSEETKPMLETSHGNVPWDDLHHVQLSKTDGNYDGRWVFANANNTPRIARIDLTTFRTAEILELPNSGGNHSSPYITENTEYVVAGTRFSVPLDGEGGDVPINTFKQNFRGSLSFVSVDKESGNMELSFQIETPGVNYDLSRAGKGVSHGWFFFSTYNTEQANTLLEVNASKNDKDFVLAVNWKKAEEYLKAGKGKKVTGLKYAHNKYDEKSHTSSTEFKTETIVLKAEELEGLCYYIPCPKSPHGVDVDPTGEYIVGSGKLAALIPVFSFDKIQKAIAGKQFEGEFGGIPIIKYEAALHGEVEKPGLGPLHTEFDEKGNAITSFFVSSELVKWNVKTLKVIDRVPTYYSTGHLMIPGGDTKNPYGKYVVAYNKITKDRFLPTGPELSQSAQIFDISGDKMQLILDFPTIGEPHYAQAIKADKVVDKSVKIFKIEENTNPYATKGESEARVERKGNQIHVYLTSIRSHFAPDNIEGVQLGDEVYFHVTNIEQDWDMPHGFAVKGAKNGELLVMPGETQTLKWVPDRVGVFPFYCTDFCSALHQEMQGYIRISKKGNNVPLTYSVGTNMPKESTN</sequence>
<dbReference type="RefSeq" id="WP_093099183.1">
    <property type="nucleotide sequence ID" value="NZ_FNGK01000004.1"/>
</dbReference>
<dbReference type="Pfam" id="PF18764">
    <property type="entry name" value="nos_propeller"/>
    <property type="match status" value="1"/>
</dbReference>
<protein>
    <submittedName>
        <fullName evidence="4">Nitrous-oxide reductase</fullName>
        <ecNumber evidence="4">1.7.2.4</ecNumber>
    </submittedName>
</protein>
<dbReference type="InterPro" id="IPR015943">
    <property type="entry name" value="WD40/YVTN_repeat-like_dom_sf"/>
</dbReference>
<dbReference type="NCBIfam" id="TIGR04246">
    <property type="entry name" value="nitrous_NosZ_Gp"/>
    <property type="match status" value="1"/>
</dbReference>
<dbReference type="PROSITE" id="PS51257">
    <property type="entry name" value="PROKAR_LIPOPROTEIN"/>
    <property type="match status" value="1"/>
</dbReference>
<gene>
    <name evidence="4" type="primary">nosZ</name>
    <name evidence="4" type="ORF">SAMEA4412673_03627</name>
</gene>
<evidence type="ECO:0000256" key="3">
    <source>
        <dbReference type="ARBA" id="ARBA00023008"/>
    </source>
</evidence>
<keyword evidence="4" id="KW-0560">Oxidoreductase</keyword>
<dbReference type="Proteomes" id="UP000215355">
    <property type="component" value="Chromosome 1"/>
</dbReference>
<dbReference type="InterPro" id="IPR008972">
    <property type="entry name" value="Cupredoxin"/>
</dbReference>
<keyword evidence="2" id="KW-0479">Metal-binding</keyword>
<proteinExistence type="predicted"/>
<dbReference type="GO" id="GO:0030313">
    <property type="term" value="C:cell envelope"/>
    <property type="evidence" value="ECO:0007669"/>
    <property type="project" value="UniProtKB-SubCell"/>
</dbReference>
<dbReference type="GO" id="GO:0046872">
    <property type="term" value="F:metal ion binding"/>
    <property type="evidence" value="ECO:0007669"/>
    <property type="project" value="UniProtKB-KW"/>
</dbReference>
<dbReference type="InterPro" id="IPR051403">
    <property type="entry name" value="NosZ/Cyto_c_oxidase_sub2"/>
</dbReference>
<dbReference type="PANTHER" id="PTHR42838:SF2">
    <property type="entry name" value="NITROUS-OXIDE REDUCTASE"/>
    <property type="match status" value="1"/>
</dbReference>
<dbReference type="Gene3D" id="2.60.40.420">
    <property type="entry name" value="Cupredoxins - blue copper proteins"/>
    <property type="match status" value="1"/>
</dbReference>
<dbReference type="EMBL" id="LT906468">
    <property type="protein sequence ID" value="SNV60593.1"/>
    <property type="molecule type" value="Genomic_DNA"/>
</dbReference>
<dbReference type="InterPro" id="IPR041114">
    <property type="entry name" value="Nos_propeller"/>
</dbReference>